<comment type="similarity">
    <text evidence="14">Belongs to the ATP-dependent AMP-binding enzyme family. Bubblegum subfamily.</text>
</comment>
<dbReference type="PANTHER" id="PTHR43272">
    <property type="entry name" value="LONG-CHAIN-FATTY-ACID--COA LIGASE"/>
    <property type="match status" value="1"/>
</dbReference>
<evidence type="ECO:0000256" key="15">
    <source>
        <dbReference type="ARBA" id="ARBA00040479"/>
    </source>
</evidence>
<keyword evidence="22" id="KW-1185">Reference proteome</keyword>
<evidence type="ECO:0000256" key="17">
    <source>
        <dbReference type="ARBA" id="ARBA00043192"/>
    </source>
</evidence>
<comment type="catalytic activity">
    <reaction evidence="9">
        <text>(5Z,8Z,11Z,14Z)-eicosatetraenoate + ATP + CoA = (5Z,8Z,11Z,14Z)-eicosatetraenoyl-CoA + AMP + diphosphate</text>
        <dbReference type="Rhea" id="RHEA:19713"/>
        <dbReference type="ChEBI" id="CHEBI:30616"/>
        <dbReference type="ChEBI" id="CHEBI:32395"/>
        <dbReference type="ChEBI" id="CHEBI:33019"/>
        <dbReference type="ChEBI" id="CHEBI:57287"/>
        <dbReference type="ChEBI" id="CHEBI:57368"/>
        <dbReference type="ChEBI" id="CHEBI:456215"/>
        <dbReference type="EC" id="6.2.1.15"/>
    </reaction>
    <physiologicalReaction direction="left-to-right" evidence="9">
        <dbReference type="Rhea" id="RHEA:19714"/>
    </physiologicalReaction>
</comment>
<evidence type="ECO:0000256" key="9">
    <source>
        <dbReference type="ARBA" id="ARBA00024548"/>
    </source>
</evidence>
<dbReference type="PANTHER" id="PTHR43272:SF101">
    <property type="entry name" value="ACYL-COA SYNTHETASE BUBBLEGUM FAMILY MEMBER 2-RELATED"/>
    <property type="match status" value="1"/>
</dbReference>
<accession>A0AAV7WHE1</accession>
<comment type="catalytic activity">
    <reaction evidence="8">
        <text>a long-chain fatty acid + ATP + CoA = a long-chain fatty acyl-CoA + AMP + diphosphate</text>
        <dbReference type="Rhea" id="RHEA:15421"/>
        <dbReference type="ChEBI" id="CHEBI:30616"/>
        <dbReference type="ChEBI" id="CHEBI:33019"/>
        <dbReference type="ChEBI" id="CHEBI:57287"/>
        <dbReference type="ChEBI" id="CHEBI:57560"/>
        <dbReference type="ChEBI" id="CHEBI:83139"/>
        <dbReference type="ChEBI" id="CHEBI:456215"/>
        <dbReference type="EC" id="6.2.1.3"/>
    </reaction>
    <physiologicalReaction direction="left-to-right" evidence="8">
        <dbReference type="Rhea" id="RHEA:15422"/>
    </physiologicalReaction>
</comment>
<evidence type="ECO:0000256" key="19">
    <source>
        <dbReference type="ARBA" id="ARBA00049139"/>
    </source>
</evidence>
<dbReference type="Pfam" id="PF00501">
    <property type="entry name" value="AMP-binding"/>
    <property type="match status" value="1"/>
</dbReference>
<evidence type="ECO:0000256" key="5">
    <source>
        <dbReference type="ARBA" id="ARBA00022832"/>
    </source>
</evidence>
<evidence type="ECO:0000256" key="8">
    <source>
        <dbReference type="ARBA" id="ARBA00024484"/>
    </source>
</evidence>
<evidence type="ECO:0000256" key="14">
    <source>
        <dbReference type="ARBA" id="ARBA00038034"/>
    </source>
</evidence>
<evidence type="ECO:0000256" key="18">
    <source>
        <dbReference type="ARBA" id="ARBA00048666"/>
    </source>
</evidence>
<dbReference type="PROSITE" id="PS00455">
    <property type="entry name" value="AMP_BINDING"/>
    <property type="match status" value="1"/>
</dbReference>
<dbReference type="Gene3D" id="3.40.50.12780">
    <property type="entry name" value="N-terminal domain of ligase-like"/>
    <property type="match status" value="1"/>
</dbReference>
<dbReference type="GO" id="GO:0016020">
    <property type="term" value="C:membrane"/>
    <property type="evidence" value="ECO:0007669"/>
    <property type="project" value="TreeGrafter"/>
</dbReference>
<dbReference type="AlphaFoldDB" id="A0AAV7WHE1"/>
<dbReference type="Pfam" id="PF23562">
    <property type="entry name" value="AMP-binding_C_3"/>
    <property type="match status" value="1"/>
</dbReference>
<evidence type="ECO:0000256" key="10">
    <source>
        <dbReference type="ARBA" id="ARBA00026113"/>
    </source>
</evidence>
<evidence type="ECO:0000313" key="22">
    <source>
        <dbReference type="Proteomes" id="UP001066276"/>
    </source>
</evidence>
<dbReference type="GO" id="GO:0047676">
    <property type="term" value="F:arachidonate-CoA ligase activity"/>
    <property type="evidence" value="ECO:0007669"/>
    <property type="project" value="UniProtKB-EC"/>
</dbReference>
<evidence type="ECO:0000256" key="6">
    <source>
        <dbReference type="ARBA" id="ARBA00022840"/>
    </source>
</evidence>
<dbReference type="InterPro" id="IPR000873">
    <property type="entry name" value="AMP-dep_synth/lig_dom"/>
</dbReference>
<feature type="domain" description="AMP-dependent synthetase/ligase" evidence="20">
    <location>
        <begin position="65"/>
        <end position="474"/>
    </location>
</feature>
<dbReference type="Proteomes" id="UP001066276">
    <property type="component" value="Chromosome 1_1"/>
</dbReference>
<comment type="subcellular location">
    <subcellularLocation>
        <location evidence="1">Cytoplasm</location>
    </subcellularLocation>
</comment>
<keyword evidence="4" id="KW-0547">Nucleotide-binding</keyword>
<protein>
    <recommendedName>
        <fullName evidence="15">Long-chain-fatty-acid--CoA ligase ACSBG2</fullName>
        <ecNumber evidence="10">6.2.1.15</ecNumber>
        <ecNumber evidence="11">6.2.1.3</ecNumber>
    </recommendedName>
    <alternativeName>
        <fullName evidence="17">Acyl-CoA synthetase bubblegum family member 2</fullName>
    </alternativeName>
    <alternativeName>
        <fullName evidence="16">Arachidonate--CoA ligase ACSBG2</fullName>
    </alternativeName>
</protein>
<name>A0AAV7WHE1_PLEWA</name>
<dbReference type="EC" id="6.2.1.3" evidence="11"/>
<evidence type="ECO:0000256" key="11">
    <source>
        <dbReference type="ARBA" id="ARBA00026121"/>
    </source>
</evidence>
<evidence type="ECO:0000256" key="4">
    <source>
        <dbReference type="ARBA" id="ARBA00022741"/>
    </source>
</evidence>
<gene>
    <name evidence="21" type="ORF">NDU88_000377</name>
</gene>
<dbReference type="EMBL" id="JANPWB010000001">
    <property type="protein sequence ID" value="KAJ1212728.1"/>
    <property type="molecule type" value="Genomic_DNA"/>
</dbReference>
<dbReference type="GO" id="GO:0005524">
    <property type="term" value="F:ATP binding"/>
    <property type="evidence" value="ECO:0007669"/>
    <property type="project" value="UniProtKB-KW"/>
</dbReference>
<comment type="catalytic activity">
    <reaction evidence="19">
        <text>hexadecanoate + ATP + CoA = hexadecanoyl-CoA + AMP + diphosphate</text>
        <dbReference type="Rhea" id="RHEA:30751"/>
        <dbReference type="ChEBI" id="CHEBI:7896"/>
        <dbReference type="ChEBI" id="CHEBI:30616"/>
        <dbReference type="ChEBI" id="CHEBI:33019"/>
        <dbReference type="ChEBI" id="CHEBI:57287"/>
        <dbReference type="ChEBI" id="CHEBI:57379"/>
        <dbReference type="ChEBI" id="CHEBI:456215"/>
    </reaction>
    <physiologicalReaction direction="left-to-right" evidence="19">
        <dbReference type="Rhea" id="RHEA:30752"/>
    </physiologicalReaction>
</comment>
<evidence type="ECO:0000259" key="20">
    <source>
        <dbReference type="Pfam" id="PF00501"/>
    </source>
</evidence>
<dbReference type="GO" id="GO:0005783">
    <property type="term" value="C:endoplasmic reticulum"/>
    <property type="evidence" value="ECO:0007669"/>
    <property type="project" value="TreeGrafter"/>
</dbReference>
<keyword evidence="5" id="KW-0276">Fatty acid metabolism</keyword>
<evidence type="ECO:0000256" key="12">
    <source>
        <dbReference type="ARBA" id="ARBA00035848"/>
    </source>
</evidence>
<evidence type="ECO:0000256" key="13">
    <source>
        <dbReference type="ARBA" id="ARBA00036043"/>
    </source>
</evidence>
<keyword evidence="7" id="KW-0443">Lipid metabolism</keyword>
<evidence type="ECO:0000256" key="16">
    <source>
        <dbReference type="ARBA" id="ARBA00042118"/>
    </source>
</evidence>
<reference evidence="21" key="1">
    <citation type="journal article" date="2022" name="bioRxiv">
        <title>Sequencing and chromosome-scale assembly of the giantPleurodeles waltlgenome.</title>
        <authorList>
            <person name="Brown T."/>
            <person name="Elewa A."/>
            <person name="Iarovenko S."/>
            <person name="Subramanian E."/>
            <person name="Araus A.J."/>
            <person name="Petzold A."/>
            <person name="Susuki M."/>
            <person name="Suzuki K.-i.T."/>
            <person name="Hayashi T."/>
            <person name="Toyoda A."/>
            <person name="Oliveira C."/>
            <person name="Osipova E."/>
            <person name="Leigh N.D."/>
            <person name="Simon A."/>
            <person name="Yun M.H."/>
        </authorList>
    </citation>
    <scope>NUCLEOTIDE SEQUENCE</scope>
    <source>
        <strain evidence="21">20211129_DDA</strain>
        <tissue evidence="21">Liver</tissue>
    </source>
</reference>
<keyword evidence="6" id="KW-0067">ATP-binding</keyword>
<organism evidence="21 22">
    <name type="scientific">Pleurodeles waltl</name>
    <name type="common">Iberian ribbed newt</name>
    <dbReference type="NCBI Taxonomy" id="8319"/>
    <lineage>
        <taxon>Eukaryota</taxon>
        <taxon>Metazoa</taxon>
        <taxon>Chordata</taxon>
        <taxon>Craniata</taxon>
        <taxon>Vertebrata</taxon>
        <taxon>Euteleostomi</taxon>
        <taxon>Amphibia</taxon>
        <taxon>Batrachia</taxon>
        <taxon>Caudata</taxon>
        <taxon>Salamandroidea</taxon>
        <taxon>Salamandridae</taxon>
        <taxon>Pleurodelinae</taxon>
        <taxon>Pleurodeles</taxon>
    </lineage>
</organism>
<keyword evidence="2" id="KW-0963">Cytoplasm</keyword>
<dbReference type="InterPro" id="IPR042099">
    <property type="entry name" value="ANL_N_sf"/>
</dbReference>
<evidence type="ECO:0000256" key="3">
    <source>
        <dbReference type="ARBA" id="ARBA00022598"/>
    </source>
</evidence>
<comment type="catalytic activity">
    <reaction evidence="12">
        <text>(9Z,12Z)-octadecadienoate + ATP + CoA = (9Z,12Z)-octadecadienoyl-CoA + AMP + diphosphate</text>
        <dbReference type="Rhea" id="RHEA:33651"/>
        <dbReference type="ChEBI" id="CHEBI:30245"/>
        <dbReference type="ChEBI" id="CHEBI:30616"/>
        <dbReference type="ChEBI" id="CHEBI:33019"/>
        <dbReference type="ChEBI" id="CHEBI:57287"/>
        <dbReference type="ChEBI" id="CHEBI:57383"/>
        <dbReference type="ChEBI" id="CHEBI:456215"/>
    </reaction>
    <physiologicalReaction direction="left-to-right" evidence="12">
        <dbReference type="Rhea" id="RHEA:33652"/>
    </physiologicalReaction>
</comment>
<dbReference type="EC" id="6.2.1.15" evidence="10"/>
<proteinExistence type="inferred from homology"/>
<evidence type="ECO:0000256" key="2">
    <source>
        <dbReference type="ARBA" id="ARBA00022490"/>
    </source>
</evidence>
<dbReference type="SUPFAM" id="SSF56801">
    <property type="entry name" value="Acetyl-CoA synthetase-like"/>
    <property type="match status" value="1"/>
</dbReference>
<comment type="catalytic activity">
    <reaction evidence="18">
        <text>tetracosanoate + ATP + CoA = tetracosanoyl-CoA + AMP + diphosphate</text>
        <dbReference type="Rhea" id="RHEA:33639"/>
        <dbReference type="ChEBI" id="CHEBI:30616"/>
        <dbReference type="ChEBI" id="CHEBI:31014"/>
        <dbReference type="ChEBI" id="CHEBI:33019"/>
        <dbReference type="ChEBI" id="CHEBI:57287"/>
        <dbReference type="ChEBI" id="CHEBI:65052"/>
        <dbReference type="ChEBI" id="CHEBI:456215"/>
    </reaction>
    <physiologicalReaction direction="left-to-right" evidence="18">
        <dbReference type="Rhea" id="RHEA:33640"/>
    </physiologicalReaction>
</comment>
<keyword evidence="3" id="KW-0436">Ligase</keyword>
<evidence type="ECO:0000313" key="21">
    <source>
        <dbReference type="EMBL" id="KAJ1212728.1"/>
    </source>
</evidence>
<comment type="caution">
    <text evidence="21">The sequence shown here is derived from an EMBL/GenBank/DDBJ whole genome shotgun (WGS) entry which is preliminary data.</text>
</comment>
<dbReference type="InterPro" id="IPR020845">
    <property type="entry name" value="AMP-binding_CS"/>
</dbReference>
<evidence type="ECO:0000256" key="7">
    <source>
        <dbReference type="ARBA" id="ARBA00023098"/>
    </source>
</evidence>
<sequence length="688" mass="76789">MQVGLWTVAARGKTHLDLGKDCPKELNVAPAENFWTTMRHGAVRLRVEETGPASEPPVTAHQRLWDSAQRFGNHPAMAVKRDGQWRTTTYLQYYQACRAAAKSFLKLGLDRFHGVGILGCNSPEWFIGHIGAIIAGGIPVGIYPTSSVDACQYVANNSEANILVVEDDYQLKKILQVKDQLPHLRAIVQYNDDLKEKRPNLYTWVEFMQLGSEIPDSELDDIIASQKVNQCCTLIYTSGTTGAPKGTMLSHDGITWLSKMFSRYSGLREREIHVSYLPLSHLAAQFFDIWLPMYLGGTIYFANKDALKSQESLFDTLKEVRPTVFFGVPRTWEKIQGVLVEMESKSSSMQRSINPSAGYPSSATNLKHMNGTGSGSLGFSMADLGLDRCVLRYTGGAITPKDTLEYFMGLNLPLIEIYGMSESSGNHTVSLTRNYRITSCGTTVPGCKTRIHMPDEDGNGEICIGGRHVFMGYLNMVEKTKEAFNEEGWLHTGDIGKLDQDGFLYITGRIKELVITSGGKNIAPIPIENDLKKEVPIISNAMLVGDKRKFLSMLITLKCTTDQDTLMPGDNLTPDAIRFCQQLGSRATRVSEVVKSKDPAIYKAIQEGMDRVNKRAVSNAHRVQKWTILERDFSVDGGELGPTMKMKRSVILKKYDKIIDEFYKVENSLQGKTQRSLAEKNEDFKSKL</sequence>
<comment type="catalytic activity">
    <reaction evidence="13">
        <text>(9Z)-octadecenoate + ATP + CoA = (9Z)-octadecenoyl-CoA + AMP + diphosphate</text>
        <dbReference type="Rhea" id="RHEA:33607"/>
        <dbReference type="ChEBI" id="CHEBI:30616"/>
        <dbReference type="ChEBI" id="CHEBI:30823"/>
        <dbReference type="ChEBI" id="CHEBI:33019"/>
        <dbReference type="ChEBI" id="CHEBI:57287"/>
        <dbReference type="ChEBI" id="CHEBI:57387"/>
        <dbReference type="ChEBI" id="CHEBI:456215"/>
    </reaction>
    <physiologicalReaction direction="left-to-right" evidence="13">
        <dbReference type="Rhea" id="RHEA:33608"/>
    </physiologicalReaction>
</comment>
<evidence type="ECO:0000256" key="1">
    <source>
        <dbReference type="ARBA" id="ARBA00004496"/>
    </source>
</evidence>